<name>A0A0E9W4N9_ANGAN</name>
<dbReference type="AlphaFoldDB" id="A0A0E9W4N9"/>
<accession>A0A0E9W4N9</accession>
<evidence type="ECO:0000313" key="2">
    <source>
        <dbReference type="EMBL" id="JAH85307.1"/>
    </source>
</evidence>
<dbReference type="EMBL" id="GBXM01023270">
    <property type="protein sequence ID" value="JAH85307.1"/>
    <property type="molecule type" value="Transcribed_RNA"/>
</dbReference>
<reference evidence="2" key="2">
    <citation type="journal article" date="2015" name="Fish Shellfish Immunol.">
        <title>Early steps in the European eel (Anguilla anguilla)-Vibrio vulnificus interaction in the gills: Role of the RtxA13 toxin.</title>
        <authorList>
            <person name="Callol A."/>
            <person name="Pajuelo D."/>
            <person name="Ebbesson L."/>
            <person name="Teles M."/>
            <person name="MacKenzie S."/>
            <person name="Amaro C."/>
        </authorList>
    </citation>
    <scope>NUCLEOTIDE SEQUENCE</scope>
</reference>
<organism evidence="2">
    <name type="scientific">Anguilla anguilla</name>
    <name type="common">European freshwater eel</name>
    <name type="synonym">Muraena anguilla</name>
    <dbReference type="NCBI Taxonomy" id="7936"/>
    <lineage>
        <taxon>Eukaryota</taxon>
        <taxon>Metazoa</taxon>
        <taxon>Chordata</taxon>
        <taxon>Craniata</taxon>
        <taxon>Vertebrata</taxon>
        <taxon>Euteleostomi</taxon>
        <taxon>Actinopterygii</taxon>
        <taxon>Neopterygii</taxon>
        <taxon>Teleostei</taxon>
        <taxon>Anguilliformes</taxon>
        <taxon>Anguillidae</taxon>
        <taxon>Anguilla</taxon>
    </lineage>
</organism>
<evidence type="ECO:0000256" key="1">
    <source>
        <dbReference type="SAM" id="MobiDB-lite"/>
    </source>
</evidence>
<feature type="region of interest" description="Disordered" evidence="1">
    <location>
        <begin position="1"/>
        <end position="21"/>
    </location>
</feature>
<feature type="compositionally biased region" description="Polar residues" evidence="1">
    <location>
        <begin position="1"/>
        <end position="17"/>
    </location>
</feature>
<protein>
    <submittedName>
        <fullName evidence="2">Uncharacterized protein</fullName>
    </submittedName>
</protein>
<reference evidence="2" key="1">
    <citation type="submission" date="2014-11" db="EMBL/GenBank/DDBJ databases">
        <authorList>
            <person name="Amaro Gonzalez C."/>
        </authorList>
    </citation>
    <scope>NUCLEOTIDE SEQUENCE</scope>
</reference>
<sequence length="39" mass="4121">MHLGIDSTSLWNSTGGMSTIPPKDIPSFGVLMMVVETAV</sequence>
<proteinExistence type="predicted"/>